<dbReference type="AlphaFoldDB" id="A0A3A1P4N7"/>
<dbReference type="InterPro" id="IPR019887">
    <property type="entry name" value="Tscrpt_reg_AsnC/Lrp_C"/>
</dbReference>
<dbReference type="Gene3D" id="3.30.70.920">
    <property type="match status" value="1"/>
</dbReference>
<sequence length="150" mass="16501">MPKNDEIDRRILRELQRHARLTNVELAERVGLSASACLRRVQDLERSGVISGYHARVDPLAGGAGFIAYVTVALSSHTKENLEAFERTVAAAPQVVECHNITGATSYLLRVEVAGLQQYKKFHTETLAAVPGVAQITTHVLLATTKHRFD</sequence>
<dbReference type="Proteomes" id="UP000265366">
    <property type="component" value="Unassembled WGS sequence"/>
</dbReference>
<dbReference type="RefSeq" id="WP_119592623.1">
    <property type="nucleotide sequence ID" value="NZ_QXFM01000074.1"/>
</dbReference>
<dbReference type="InterPro" id="IPR019888">
    <property type="entry name" value="Tscrpt_reg_AsnC-like"/>
</dbReference>
<dbReference type="GO" id="GO:0005829">
    <property type="term" value="C:cytosol"/>
    <property type="evidence" value="ECO:0007669"/>
    <property type="project" value="TreeGrafter"/>
</dbReference>
<dbReference type="EMBL" id="QXFM01000074">
    <property type="protein sequence ID" value="RIV87405.1"/>
    <property type="molecule type" value="Genomic_DNA"/>
</dbReference>
<dbReference type="PANTHER" id="PTHR30154:SF0">
    <property type="entry name" value="LEUCINE-RESPONSIVE REGULATORY PROTEIN"/>
    <property type="match status" value="1"/>
</dbReference>
<dbReference type="PROSITE" id="PS00519">
    <property type="entry name" value="HTH_ASNC_1"/>
    <property type="match status" value="1"/>
</dbReference>
<dbReference type="GO" id="GO:0043565">
    <property type="term" value="F:sequence-specific DNA binding"/>
    <property type="evidence" value="ECO:0007669"/>
    <property type="project" value="InterPro"/>
</dbReference>
<accession>A0A3A1P4N7</accession>
<dbReference type="SUPFAM" id="SSF46785">
    <property type="entry name" value="Winged helix' DNA-binding domain"/>
    <property type="match status" value="1"/>
</dbReference>
<evidence type="ECO:0000313" key="7">
    <source>
        <dbReference type="Proteomes" id="UP000265366"/>
    </source>
</evidence>
<dbReference type="Pfam" id="PF01037">
    <property type="entry name" value="AsnC_trans_reg"/>
    <property type="match status" value="1"/>
</dbReference>
<dbReference type="InterPro" id="IPR011991">
    <property type="entry name" value="ArsR-like_HTH"/>
</dbReference>
<dbReference type="GO" id="GO:0006524">
    <property type="term" value="P:alanine catabolic process"/>
    <property type="evidence" value="ECO:0007669"/>
    <property type="project" value="TreeGrafter"/>
</dbReference>
<dbReference type="InterPro" id="IPR036388">
    <property type="entry name" value="WH-like_DNA-bd_sf"/>
</dbReference>
<reference evidence="6 7" key="1">
    <citation type="submission" date="2018-08" db="EMBL/GenBank/DDBJ databases">
        <title>Erythrobacter zhengii sp.nov., a bacterium isolated from deep-sea sediment.</title>
        <authorList>
            <person name="Fang C."/>
            <person name="Wu Y.-H."/>
            <person name="Sun C."/>
            <person name="Wang H."/>
            <person name="Cheng H."/>
            <person name="Meng F.-X."/>
            <person name="Wang C.-S."/>
            <person name="Xu X.-W."/>
        </authorList>
    </citation>
    <scope>NUCLEOTIDE SEQUENCE [LARGE SCALE GENOMIC DNA]</scope>
    <source>
        <strain evidence="6 7">CCTCC AB 2015396</strain>
    </source>
</reference>
<dbReference type="SUPFAM" id="SSF54909">
    <property type="entry name" value="Dimeric alpha+beta barrel"/>
    <property type="match status" value="1"/>
</dbReference>
<evidence type="ECO:0000259" key="5">
    <source>
        <dbReference type="PROSITE" id="PS50956"/>
    </source>
</evidence>
<dbReference type="GO" id="GO:0006355">
    <property type="term" value="P:regulation of DNA-templated transcription"/>
    <property type="evidence" value="ECO:0007669"/>
    <property type="project" value="UniProtKB-ARBA"/>
</dbReference>
<feature type="domain" description="HTH asnC-type" evidence="5">
    <location>
        <begin position="1"/>
        <end position="65"/>
    </location>
</feature>
<evidence type="ECO:0000313" key="6">
    <source>
        <dbReference type="EMBL" id="RIV87405.1"/>
    </source>
</evidence>
<dbReference type="GO" id="GO:0043201">
    <property type="term" value="P:response to L-leucine"/>
    <property type="evidence" value="ECO:0007669"/>
    <property type="project" value="TreeGrafter"/>
</dbReference>
<evidence type="ECO:0000256" key="4">
    <source>
        <dbReference type="ARBA" id="ARBA00023163"/>
    </source>
</evidence>
<protein>
    <submittedName>
        <fullName evidence="6">Lrp/AsnC family transcriptional regulator</fullName>
    </submittedName>
</protein>
<keyword evidence="3" id="KW-0010">Activator</keyword>
<dbReference type="OrthoDB" id="9812082at2"/>
<dbReference type="PROSITE" id="PS50956">
    <property type="entry name" value="HTH_ASNC_2"/>
    <property type="match status" value="1"/>
</dbReference>
<keyword evidence="7" id="KW-1185">Reference proteome</keyword>
<keyword evidence="4" id="KW-0804">Transcription</keyword>
<keyword evidence="2" id="KW-0238">DNA-binding</keyword>
<evidence type="ECO:0000256" key="1">
    <source>
        <dbReference type="ARBA" id="ARBA00023015"/>
    </source>
</evidence>
<dbReference type="FunFam" id="1.10.10.10:FF:000186">
    <property type="entry name" value="AsnC family transcriptional regulator"/>
    <property type="match status" value="1"/>
</dbReference>
<dbReference type="CDD" id="cd00090">
    <property type="entry name" value="HTH_ARSR"/>
    <property type="match status" value="1"/>
</dbReference>
<dbReference type="PANTHER" id="PTHR30154">
    <property type="entry name" value="LEUCINE-RESPONSIVE REGULATORY PROTEIN"/>
    <property type="match status" value="1"/>
</dbReference>
<keyword evidence="1" id="KW-0805">Transcription regulation</keyword>
<dbReference type="InterPro" id="IPR000485">
    <property type="entry name" value="AsnC-type_HTH_dom"/>
</dbReference>
<evidence type="ECO:0000256" key="2">
    <source>
        <dbReference type="ARBA" id="ARBA00023125"/>
    </source>
</evidence>
<gene>
    <name evidence="6" type="ORF">D2V17_08405</name>
</gene>
<organism evidence="6 7">
    <name type="scientific">Aurantiacibacter xanthus</name>
    <dbReference type="NCBI Taxonomy" id="1784712"/>
    <lineage>
        <taxon>Bacteria</taxon>
        <taxon>Pseudomonadati</taxon>
        <taxon>Pseudomonadota</taxon>
        <taxon>Alphaproteobacteria</taxon>
        <taxon>Sphingomonadales</taxon>
        <taxon>Erythrobacteraceae</taxon>
        <taxon>Aurantiacibacter</taxon>
    </lineage>
</organism>
<dbReference type="SMART" id="SM00344">
    <property type="entry name" value="HTH_ASNC"/>
    <property type="match status" value="1"/>
</dbReference>
<dbReference type="InterPro" id="IPR011008">
    <property type="entry name" value="Dimeric_a/b-barrel"/>
</dbReference>
<dbReference type="InterPro" id="IPR019885">
    <property type="entry name" value="Tscrpt_reg_HTH_AsnC-type_CS"/>
</dbReference>
<dbReference type="Pfam" id="PF13412">
    <property type="entry name" value="HTH_24"/>
    <property type="match status" value="1"/>
</dbReference>
<dbReference type="PRINTS" id="PR00033">
    <property type="entry name" value="HTHASNC"/>
</dbReference>
<dbReference type="InterPro" id="IPR036390">
    <property type="entry name" value="WH_DNA-bd_sf"/>
</dbReference>
<dbReference type="Gene3D" id="1.10.10.10">
    <property type="entry name" value="Winged helix-like DNA-binding domain superfamily/Winged helix DNA-binding domain"/>
    <property type="match status" value="1"/>
</dbReference>
<proteinExistence type="predicted"/>
<evidence type="ECO:0000256" key="3">
    <source>
        <dbReference type="ARBA" id="ARBA00023159"/>
    </source>
</evidence>
<name>A0A3A1P4N7_9SPHN</name>
<comment type="caution">
    <text evidence="6">The sequence shown here is derived from an EMBL/GenBank/DDBJ whole genome shotgun (WGS) entry which is preliminary data.</text>
</comment>